<organism evidence="3 4">
    <name type="scientific">Rhizoclosmatium globosum</name>
    <dbReference type="NCBI Taxonomy" id="329046"/>
    <lineage>
        <taxon>Eukaryota</taxon>
        <taxon>Fungi</taxon>
        <taxon>Fungi incertae sedis</taxon>
        <taxon>Chytridiomycota</taxon>
        <taxon>Chytridiomycota incertae sedis</taxon>
        <taxon>Chytridiomycetes</taxon>
        <taxon>Chytridiales</taxon>
        <taxon>Chytriomycetaceae</taxon>
        <taxon>Rhizoclosmatium</taxon>
    </lineage>
</organism>
<evidence type="ECO:0000256" key="1">
    <source>
        <dbReference type="SAM" id="MobiDB-lite"/>
    </source>
</evidence>
<accession>A0A1Y2BRK5</accession>
<dbReference type="Pfam" id="PF00501">
    <property type="entry name" value="AMP-binding"/>
    <property type="match status" value="1"/>
</dbReference>
<reference evidence="3 4" key="1">
    <citation type="submission" date="2016-07" db="EMBL/GenBank/DDBJ databases">
        <title>Pervasive Adenine N6-methylation of Active Genes in Fungi.</title>
        <authorList>
            <consortium name="DOE Joint Genome Institute"/>
            <person name="Mondo S.J."/>
            <person name="Dannebaum R.O."/>
            <person name="Kuo R.C."/>
            <person name="Labutti K."/>
            <person name="Haridas S."/>
            <person name="Kuo A."/>
            <person name="Salamov A."/>
            <person name="Ahrendt S.R."/>
            <person name="Lipzen A."/>
            <person name="Sullivan W."/>
            <person name="Andreopoulos W.B."/>
            <person name="Clum A."/>
            <person name="Lindquist E."/>
            <person name="Daum C."/>
            <person name="Ramamoorthy G.K."/>
            <person name="Gryganskyi A."/>
            <person name="Culley D."/>
            <person name="Magnuson J.K."/>
            <person name="James T.Y."/>
            <person name="O'Malley M.A."/>
            <person name="Stajich J.E."/>
            <person name="Spatafora J.W."/>
            <person name="Visel A."/>
            <person name="Grigoriev I.V."/>
        </authorList>
    </citation>
    <scope>NUCLEOTIDE SEQUENCE [LARGE SCALE GENOMIC DNA]</scope>
    <source>
        <strain evidence="3 4">JEL800</strain>
    </source>
</reference>
<dbReference type="InterPro" id="IPR042099">
    <property type="entry name" value="ANL_N_sf"/>
</dbReference>
<dbReference type="InterPro" id="IPR020845">
    <property type="entry name" value="AMP-binding_CS"/>
</dbReference>
<feature type="domain" description="AMP-dependent synthetase/ligase" evidence="2">
    <location>
        <begin position="9"/>
        <end position="306"/>
    </location>
</feature>
<dbReference type="Gene3D" id="3.40.50.12780">
    <property type="entry name" value="N-terminal domain of ligase-like"/>
    <property type="match status" value="1"/>
</dbReference>
<comment type="caution">
    <text evidence="3">The sequence shown here is derived from an EMBL/GenBank/DDBJ whole genome shotgun (WGS) entry which is preliminary data.</text>
</comment>
<dbReference type="OrthoDB" id="2120770at2759"/>
<sequence length="390" mass="41406">MDSEEVLCGCTLVPVDVADPRLPLLLDDAQLDLAIVDSKADVSLLKTCDVLVLADLIANINLTANPSKPAVKPIDPSRYSKDAISHIYFTSGSTGRPKGCVSTLGALSAYCINGKPSSHNTDASSIVFIASSHTFDPSLGDHLSALATGSVIARASRSLVLTSLSTCLRLTEATHVCTNPSLFDTVVDIPPTLKVVALGGEPMGTAVVNRCLERNITLMNTYGVTECAVYQMCSIVTSASTRKYMGQRGMLGNDIYLMTPKTPITDDTSILSIPFSEMTRLTNTTITPDSIGEIWIGGAQVGLGYLNRPDLTTSRFITHPEYGRIFRTGDLAKPVFLTPSTTTTTTSSSSSSLPNPDQHAFDFGSTDNTHQTPQPAHPSSSSAAATRNSK</sequence>
<gene>
    <name evidence="3" type="ORF">BCR33DRAFT_742209</name>
</gene>
<dbReference type="GO" id="GO:0031177">
    <property type="term" value="F:phosphopantetheine binding"/>
    <property type="evidence" value="ECO:0007669"/>
    <property type="project" value="TreeGrafter"/>
</dbReference>
<dbReference type="InterPro" id="IPR000873">
    <property type="entry name" value="AMP-dep_synth/lig_dom"/>
</dbReference>
<keyword evidence="4" id="KW-1185">Reference proteome</keyword>
<feature type="compositionally biased region" description="Low complexity" evidence="1">
    <location>
        <begin position="370"/>
        <end position="390"/>
    </location>
</feature>
<dbReference type="GO" id="GO:0005737">
    <property type="term" value="C:cytoplasm"/>
    <property type="evidence" value="ECO:0007669"/>
    <property type="project" value="TreeGrafter"/>
</dbReference>
<dbReference type="SUPFAM" id="SSF56801">
    <property type="entry name" value="Acetyl-CoA synthetase-like"/>
    <property type="match status" value="1"/>
</dbReference>
<dbReference type="PANTHER" id="PTHR45527:SF1">
    <property type="entry name" value="FATTY ACID SYNTHASE"/>
    <property type="match status" value="1"/>
</dbReference>
<name>A0A1Y2BRK5_9FUNG</name>
<evidence type="ECO:0000313" key="3">
    <source>
        <dbReference type="EMBL" id="ORY37382.1"/>
    </source>
</evidence>
<dbReference type="PANTHER" id="PTHR45527">
    <property type="entry name" value="NONRIBOSOMAL PEPTIDE SYNTHETASE"/>
    <property type="match status" value="1"/>
</dbReference>
<dbReference type="STRING" id="329046.A0A1Y2BRK5"/>
<protein>
    <submittedName>
        <fullName evidence="3">Acetyl-CoA synthetase-like protein</fullName>
    </submittedName>
</protein>
<evidence type="ECO:0000259" key="2">
    <source>
        <dbReference type="Pfam" id="PF00501"/>
    </source>
</evidence>
<dbReference type="GO" id="GO:0043041">
    <property type="term" value="P:amino acid activation for nonribosomal peptide biosynthetic process"/>
    <property type="evidence" value="ECO:0007669"/>
    <property type="project" value="TreeGrafter"/>
</dbReference>
<evidence type="ECO:0000313" key="4">
    <source>
        <dbReference type="Proteomes" id="UP000193642"/>
    </source>
</evidence>
<dbReference type="EMBL" id="MCGO01000050">
    <property type="protein sequence ID" value="ORY37382.1"/>
    <property type="molecule type" value="Genomic_DNA"/>
</dbReference>
<feature type="compositionally biased region" description="Low complexity" evidence="1">
    <location>
        <begin position="338"/>
        <end position="352"/>
    </location>
</feature>
<dbReference type="PROSITE" id="PS00455">
    <property type="entry name" value="AMP_BINDING"/>
    <property type="match status" value="1"/>
</dbReference>
<proteinExistence type="predicted"/>
<dbReference type="GO" id="GO:0044550">
    <property type="term" value="P:secondary metabolite biosynthetic process"/>
    <property type="evidence" value="ECO:0007669"/>
    <property type="project" value="TreeGrafter"/>
</dbReference>
<dbReference type="AlphaFoldDB" id="A0A1Y2BRK5"/>
<feature type="region of interest" description="Disordered" evidence="1">
    <location>
        <begin position="337"/>
        <end position="390"/>
    </location>
</feature>
<dbReference type="Proteomes" id="UP000193642">
    <property type="component" value="Unassembled WGS sequence"/>
</dbReference>